<name>A0AAE1HNN2_9NEOP</name>
<feature type="region of interest" description="Disordered" evidence="1">
    <location>
        <begin position="130"/>
        <end position="179"/>
    </location>
</feature>
<organism evidence="2 3">
    <name type="scientific">Frankliniella fusca</name>
    <dbReference type="NCBI Taxonomy" id="407009"/>
    <lineage>
        <taxon>Eukaryota</taxon>
        <taxon>Metazoa</taxon>
        <taxon>Ecdysozoa</taxon>
        <taxon>Arthropoda</taxon>
        <taxon>Hexapoda</taxon>
        <taxon>Insecta</taxon>
        <taxon>Pterygota</taxon>
        <taxon>Neoptera</taxon>
        <taxon>Paraneoptera</taxon>
        <taxon>Thysanoptera</taxon>
        <taxon>Terebrantia</taxon>
        <taxon>Thripoidea</taxon>
        <taxon>Thripidae</taxon>
        <taxon>Frankliniella</taxon>
    </lineage>
</organism>
<sequence>MTNGKKKSQATNYRIREKIRNKNKFKHYCTCSCIIHKQSKDKGGDNIQEPCSSKCNKEPSTSQPSEELGGTGGNSERSSFSNHESDHSAEDSEFDDIFDSELQVAFLGEDQDGNASEASEADEQMDVDFNEEEGGDTDDGFEPPEDPDDADDPDDPDFPDVNDEENQDDGNEDDRANFGLNHPHLNIQCRMVQDITVREVLVMVLTLAVRHSLTYACLADILLVLNTILGRKYFPVSKDTLFKLLGKDRAGIKKFYYCKSCQMEIRNLEDLPDRFDCACGFPNVKSKIPFFVSMSLKKQLKYLLETPGFHENLNYREERGNPDNIEDILDGQRYSQLSQPGNILSNRNNFSYGINNDGFRITKTSNAEAQPVYLKLNELAPNV</sequence>
<keyword evidence="3" id="KW-1185">Reference proteome</keyword>
<evidence type="ECO:0000313" key="2">
    <source>
        <dbReference type="EMBL" id="KAK3923895.1"/>
    </source>
</evidence>
<reference evidence="2" key="2">
    <citation type="journal article" date="2023" name="BMC Genomics">
        <title>Pest status, molecular evolution, and epigenetic factors derived from the genome assembly of Frankliniella fusca, a thysanopteran phytovirus vector.</title>
        <authorList>
            <person name="Catto M.A."/>
            <person name="Labadie P.E."/>
            <person name="Jacobson A.L."/>
            <person name="Kennedy G.G."/>
            <person name="Srinivasan R."/>
            <person name="Hunt B.G."/>
        </authorList>
    </citation>
    <scope>NUCLEOTIDE SEQUENCE</scope>
    <source>
        <strain evidence="2">PL_HMW_Pooled</strain>
    </source>
</reference>
<reference evidence="2" key="1">
    <citation type="submission" date="2021-07" db="EMBL/GenBank/DDBJ databases">
        <authorList>
            <person name="Catto M.A."/>
            <person name="Jacobson A."/>
            <person name="Kennedy G."/>
            <person name="Labadie P."/>
            <person name="Hunt B.G."/>
            <person name="Srinivasan R."/>
        </authorList>
    </citation>
    <scope>NUCLEOTIDE SEQUENCE</scope>
    <source>
        <strain evidence="2">PL_HMW_Pooled</strain>
        <tissue evidence="2">Head</tissue>
    </source>
</reference>
<evidence type="ECO:0000313" key="3">
    <source>
        <dbReference type="Proteomes" id="UP001219518"/>
    </source>
</evidence>
<evidence type="ECO:0000256" key="1">
    <source>
        <dbReference type="SAM" id="MobiDB-lite"/>
    </source>
</evidence>
<gene>
    <name evidence="2" type="ORF">KUF71_002289</name>
</gene>
<dbReference type="AlphaFoldDB" id="A0AAE1HNN2"/>
<dbReference type="Proteomes" id="UP001219518">
    <property type="component" value="Unassembled WGS sequence"/>
</dbReference>
<proteinExistence type="predicted"/>
<protein>
    <submittedName>
        <fullName evidence="2">Halomucin</fullName>
    </submittedName>
</protein>
<dbReference type="EMBL" id="JAHWGI010001155">
    <property type="protein sequence ID" value="KAK3923895.1"/>
    <property type="molecule type" value="Genomic_DNA"/>
</dbReference>
<feature type="region of interest" description="Disordered" evidence="1">
    <location>
        <begin position="39"/>
        <end position="93"/>
    </location>
</feature>
<accession>A0AAE1HNN2</accession>
<feature type="compositionally biased region" description="Acidic residues" evidence="1">
    <location>
        <begin position="130"/>
        <end position="172"/>
    </location>
</feature>
<comment type="caution">
    <text evidence="2">The sequence shown here is derived from an EMBL/GenBank/DDBJ whole genome shotgun (WGS) entry which is preliminary data.</text>
</comment>
<feature type="compositionally biased region" description="Polar residues" evidence="1">
    <location>
        <begin position="49"/>
        <end position="65"/>
    </location>
</feature>